<accession>A0AAD6J5V8</accession>
<comment type="caution">
    <text evidence="1">The sequence shown here is derived from an EMBL/GenBank/DDBJ whole genome shotgun (WGS) entry which is preliminary data.</text>
</comment>
<proteinExistence type="predicted"/>
<name>A0AAD6J5V8_DREDA</name>
<evidence type="ECO:0000313" key="1">
    <source>
        <dbReference type="EMBL" id="KAJ6262662.1"/>
    </source>
</evidence>
<dbReference type="Proteomes" id="UP001221413">
    <property type="component" value="Unassembled WGS sequence"/>
</dbReference>
<organism evidence="1 2">
    <name type="scientific">Drechslerella dactyloides</name>
    <name type="common">Nematode-trapping fungus</name>
    <name type="synonym">Arthrobotrys dactyloides</name>
    <dbReference type="NCBI Taxonomy" id="74499"/>
    <lineage>
        <taxon>Eukaryota</taxon>
        <taxon>Fungi</taxon>
        <taxon>Dikarya</taxon>
        <taxon>Ascomycota</taxon>
        <taxon>Pezizomycotina</taxon>
        <taxon>Orbiliomycetes</taxon>
        <taxon>Orbiliales</taxon>
        <taxon>Orbiliaceae</taxon>
        <taxon>Drechslerella</taxon>
    </lineage>
</organism>
<protein>
    <submittedName>
        <fullName evidence="1">Uncharacterized protein</fullName>
    </submittedName>
</protein>
<reference evidence="1" key="1">
    <citation type="submission" date="2023-01" db="EMBL/GenBank/DDBJ databases">
        <title>The chitinases involved in constricting ring structure development in the nematode-trapping fungus Drechslerella dactyloides.</title>
        <authorList>
            <person name="Wang R."/>
            <person name="Zhang L."/>
            <person name="Tang P."/>
            <person name="Li S."/>
            <person name="Liang L."/>
        </authorList>
    </citation>
    <scope>NUCLEOTIDE SEQUENCE</scope>
    <source>
        <strain evidence="1">YMF1.00031</strain>
    </source>
</reference>
<dbReference type="EMBL" id="JAQGDS010000003">
    <property type="protein sequence ID" value="KAJ6262662.1"/>
    <property type="molecule type" value="Genomic_DNA"/>
</dbReference>
<evidence type="ECO:0000313" key="2">
    <source>
        <dbReference type="Proteomes" id="UP001221413"/>
    </source>
</evidence>
<sequence length="371" mass="44007">MAFRHRFPLPPFELRGGIIISYRKSSLARADEIRLAEVRQYTLENSRDLLQLGQTLQSLIRSEETDYPIGWGNYDEERRAELQGYEAIDAQRQNRGTFELVQPLNLLELNQDTDDRLYELMQRIQDGYYDEDNEARRAPVPQVDPYEDPFADRQNAVATEPVGFVQPSPPLYFYTDRAKTNALISLQRFRKANEELLYFNVEVAENFYWGDARLEGELEFVWEYFWDLLLDIIVYLREGGVGQIHRWRLPAEMVNWIYLVRDVEADDDEPERPGWREYDRQGLIQLFTNFQLMHVQLVGVHRQWARAALGAFRPPILRDHPDIAPIYDLVRQQDQYVEFYISQLGMLRRALQRLPQMFPTLQVQDDEYDNM</sequence>
<dbReference type="AlphaFoldDB" id="A0AAD6J5V8"/>
<keyword evidence="2" id="KW-1185">Reference proteome</keyword>
<gene>
    <name evidence="1" type="ORF">Dda_3474</name>
</gene>